<evidence type="ECO:0000313" key="7">
    <source>
        <dbReference type="Proteomes" id="UP001459204"/>
    </source>
</evidence>
<dbReference type="PANTHER" id="PTHR43976:SF16">
    <property type="entry name" value="SHORT-CHAIN DEHYDROGENASE_REDUCTASE FAMILY PROTEIN"/>
    <property type="match status" value="1"/>
</dbReference>
<protein>
    <submittedName>
        <fullName evidence="6">SDR family oxidoreductase</fullName>
        <ecNumber evidence="6">1.1.-.-</ecNumber>
    </submittedName>
</protein>
<evidence type="ECO:0000313" key="6">
    <source>
        <dbReference type="EMBL" id="MEL1263046.1"/>
    </source>
</evidence>
<sequence>MRSTISGLLAGNIHDQIHSTDWRQGMRHGTDEKSAGKTPVPRFESPGGRTVLLTGTSSGLGAAAARGFLEDGWKVVATARDAAAVLPGGVSDSLVRCRLDVADAASVGEAFDLAELRFGGVDVVVNNAGVGLGGALEDIPLDRFRAQLEVNLVGVAAVCQEATRRMRRRGAGLIINVSSAAGRVGLPYLSPYCASKFAIEGLTESLHFELKPLGIRVKLFEPGGMKSSFSHPWVAGESYQPAAGQVLHAMEKGLQAAASPEEAARTLLAVARDPSDRLRYTATDAGRLLTLRRLLTERAWRGFVLKAFGVRDGAGRGQR</sequence>
<dbReference type="SUPFAM" id="SSF51735">
    <property type="entry name" value="NAD(P)-binding Rossmann-fold domains"/>
    <property type="match status" value="1"/>
</dbReference>
<accession>A0ABU9IWN3</accession>
<dbReference type="CDD" id="cd05374">
    <property type="entry name" value="17beta-HSD-like_SDR_c"/>
    <property type="match status" value="1"/>
</dbReference>
<dbReference type="PROSITE" id="PS00061">
    <property type="entry name" value="ADH_SHORT"/>
    <property type="match status" value="1"/>
</dbReference>
<dbReference type="EC" id="1.1.-.-" evidence="6"/>
<dbReference type="SMART" id="SM00822">
    <property type="entry name" value="PKS_KR"/>
    <property type="match status" value="1"/>
</dbReference>
<proteinExistence type="inferred from homology"/>
<dbReference type="Proteomes" id="UP001459204">
    <property type="component" value="Unassembled WGS sequence"/>
</dbReference>
<dbReference type="InterPro" id="IPR057326">
    <property type="entry name" value="KR_dom"/>
</dbReference>
<gene>
    <name evidence="6" type="ORF">AAD027_01480</name>
</gene>
<comment type="similarity">
    <text evidence="1 3">Belongs to the short-chain dehydrogenases/reductases (SDR) family.</text>
</comment>
<dbReference type="InterPro" id="IPR020904">
    <property type="entry name" value="Sc_DH/Rdtase_CS"/>
</dbReference>
<dbReference type="Gene3D" id="3.40.50.720">
    <property type="entry name" value="NAD(P)-binding Rossmann-like Domain"/>
    <property type="match status" value="1"/>
</dbReference>
<dbReference type="PRINTS" id="PR00080">
    <property type="entry name" value="SDRFAMILY"/>
</dbReference>
<dbReference type="EMBL" id="JBBWWT010000001">
    <property type="protein sequence ID" value="MEL1263046.1"/>
    <property type="molecule type" value="Genomic_DNA"/>
</dbReference>
<dbReference type="InterPro" id="IPR002347">
    <property type="entry name" value="SDR_fam"/>
</dbReference>
<evidence type="ECO:0000256" key="3">
    <source>
        <dbReference type="RuleBase" id="RU000363"/>
    </source>
</evidence>
<dbReference type="InterPro" id="IPR036291">
    <property type="entry name" value="NAD(P)-bd_dom_sf"/>
</dbReference>
<dbReference type="RefSeq" id="WP_341724244.1">
    <property type="nucleotide sequence ID" value="NZ_JBBWWT010000001.1"/>
</dbReference>
<comment type="caution">
    <text evidence="6">The sequence shown here is derived from an EMBL/GenBank/DDBJ whole genome shotgun (WGS) entry which is preliminary data.</text>
</comment>
<keyword evidence="2 6" id="KW-0560">Oxidoreductase</keyword>
<dbReference type="GO" id="GO:0016491">
    <property type="term" value="F:oxidoreductase activity"/>
    <property type="evidence" value="ECO:0007669"/>
    <property type="project" value="UniProtKB-KW"/>
</dbReference>
<dbReference type="PANTHER" id="PTHR43976">
    <property type="entry name" value="SHORT CHAIN DEHYDROGENASE"/>
    <property type="match status" value="1"/>
</dbReference>
<dbReference type="InterPro" id="IPR051911">
    <property type="entry name" value="SDR_oxidoreductase"/>
</dbReference>
<keyword evidence="7" id="KW-1185">Reference proteome</keyword>
<feature type="domain" description="Ketoreductase" evidence="5">
    <location>
        <begin position="49"/>
        <end position="223"/>
    </location>
</feature>
<evidence type="ECO:0000256" key="1">
    <source>
        <dbReference type="ARBA" id="ARBA00006484"/>
    </source>
</evidence>
<evidence type="ECO:0000256" key="4">
    <source>
        <dbReference type="SAM" id="MobiDB-lite"/>
    </source>
</evidence>
<name>A0ABU9IWN3_9GAMM</name>
<reference evidence="6 7" key="1">
    <citation type="submission" date="2024-04" db="EMBL/GenBank/DDBJ databases">
        <title>Draft genome sequence of Pseudoxanthomonas putridarboris WD12.</title>
        <authorList>
            <person name="Oh J."/>
        </authorList>
    </citation>
    <scope>NUCLEOTIDE SEQUENCE [LARGE SCALE GENOMIC DNA]</scope>
    <source>
        <strain evidence="6 7">WD12</strain>
    </source>
</reference>
<dbReference type="PRINTS" id="PR00081">
    <property type="entry name" value="GDHRDH"/>
</dbReference>
<feature type="region of interest" description="Disordered" evidence="4">
    <location>
        <begin position="21"/>
        <end position="48"/>
    </location>
</feature>
<dbReference type="Pfam" id="PF00106">
    <property type="entry name" value="adh_short"/>
    <property type="match status" value="1"/>
</dbReference>
<organism evidence="6 7">
    <name type="scientific">Pseudoxanthomonas putridarboris</name>
    <dbReference type="NCBI Taxonomy" id="752605"/>
    <lineage>
        <taxon>Bacteria</taxon>
        <taxon>Pseudomonadati</taxon>
        <taxon>Pseudomonadota</taxon>
        <taxon>Gammaproteobacteria</taxon>
        <taxon>Lysobacterales</taxon>
        <taxon>Lysobacteraceae</taxon>
        <taxon>Pseudoxanthomonas</taxon>
    </lineage>
</organism>
<evidence type="ECO:0000256" key="2">
    <source>
        <dbReference type="ARBA" id="ARBA00023002"/>
    </source>
</evidence>
<evidence type="ECO:0000259" key="5">
    <source>
        <dbReference type="SMART" id="SM00822"/>
    </source>
</evidence>